<name>A0A8H4ZLE9_9HYPO</name>
<keyword evidence="2" id="KW-1185">Reference proteome</keyword>
<dbReference type="Proteomes" id="UP000573603">
    <property type="component" value="Unassembled WGS sequence"/>
</dbReference>
<gene>
    <name evidence="1" type="ORF">FANTH_5930</name>
</gene>
<evidence type="ECO:0000313" key="1">
    <source>
        <dbReference type="EMBL" id="KAF5248432.1"/>
    </source>
</evidence>
<comment type="caution">
    <text evidence="1">The sequence shown here is derived from an EMBL/GenBank/DDBJ whole genome shotgun (WGS) entry which is preliminary data.</text>
</comment>
<dbReference type="AlphaFoldDB" id="A0A8H4ZLE9"/>
<reference evidence="1 2" key="1">
    <citation type="journal article" date="2020" name="BMC Genomics">
        <title>Correction to: Identification and distribution of gene clusters required for synthesis of sphingolipid metabolism inhibitors in diverse species of the filamentous fungus Fusarium.</title>
        <authorList>
            <person name="Kim H.S."/>
            <person name="Lohmar J.M."/>
            <person name="Busman M."/>
            <person name="Brown D.W."/>
            <person name="Naumann T.A."/>
            <person name="Divon H.H."/>
            <person name="Lysoe E."/>
            <person name="Uhlig S."/>
            <person name="Proctor R.H."/>
        </authorList>
    </citation>
    <scope>NUCLEOTIDE SEQUENCE [LARGE SCALE GENOMIC DNA]</scope>
    <source>
        <strain evidence="1 2">NRRL 25214</strain>
    </source>
</reference>
<dbReference type="EMBL" id="JABEVY010000129">
    <property type="protein sequence ID" value="KAF5248432.1"/>
    <property type="molecule type" value="Genomic_DNA"/>
</dbReference>
<evidence type="ECO:0000313" key="2">
    <source>
        <dbReference type="Proteomes" id="UP000573603"/>
    </source>
</evidence>
<organism evidence="1 2">
    <name type="scientific">Fusarium anthophilum</name>
    <dbReference type="NCBI Taxonomy" id="48485"/>
    <lineage>
        <taxon>Eukaryota</taxon>
        <taxon>Fungi</taxon>
        <taxon>Dikarya</taxon>
        <taxon>Ascomycota</taxon>
        <taxon>Pezizomycotina</taxon>
        <taxon>Sordariomycetes</taxon>
        <taxon>Hypocreomycetidae</taxon>
        <taxon>Hypocreales</taxon>
        <taxon>Nectriaceae</taxon>
        <taxon>Fusarium</taxon>
        <taxon>Fusarium fujikuroi species complex</taxon>
    </lineage>
</organism>
<accession>A0A8H4ZLE9</accession>
<protein>
    <submittedName>
        <fullName evidence="1">Uncharacterized protein</fullName>
    </submittedName>
</protein>
<proteinExistence type="predicted"/>
<sequence length="508" mass="57380">MAPKLLTDLPSEIRQKIFKECLKVDGGYIYNAQTDKLTNADEARTPINLSLRYTCRSIARDTATIPLAVNSIHFSTSDKWRSLAGCFNPVAAAYYILEQDLAFHLAKSITPAMFAQLDAKFPRFRADVYGPSAYLGFADIHEEDFMDPCGDLSRGGSHDRWQQQSGDVRDALSYCLRLIAEEAPTEFDNQVRKTLPHWTGKYHPGEFLGLKFNLWDIPSRDDVARALDLLDIHDFVWKLPEIWFSATAVAIRFLNKLPAEQRAQVRRLALHEDCPSVNMPSLHAQGLVPLFKENPLLRVERCVSLFGCIDNFAGPNTDWKTRAKTRPLYGPSFLPKLQSWLIDALAIQDLDIPAGSFTFTLEGGVHSEFCTDVFQGCVMMGIAEGEAFHRCRELGLFRSIEPIGVNPDRFSLDPRFKEGIEHLVNKTSILRSDFNPGVPIDPDTLVEESQGFDDLEDLVERWEFEAGSFGCETPPDLFYDVMLPAVFVIQTREQYIESQGGKVKEQDL</sequence>